<gene>
    <name evidence="2" type="ORF">GJ744_000480</name>
</gene>
<reference evidence="2" key="1">
    <citation type="submission" date="2020-02" db="EMBL/GenBank/DDBJ databases">
        <authorList>
            <person name="Palmer J.M."/>
        </authorList>
    </citation>
    <scope>NUCLEOTIDE SEQUENCE</scope>
    <source>
        <strain evidence="2">EPUS1.4</strain>
        <tissue evidence="2">Thallus</tissue>
    </source>
</reference>
<comment type="caution">
    <text evidence="2">The sequence shown here is derived from an EMBL/GenBank/DDBJ whole genome shotgun (WGS) entry which is preliminary data.</text>
</comment>
<organism evidence="2 3">
    <name type="scientific">Endocarpon pusillum</name>
    <dbReference type="NCBI Taxonomy" id="364733"/>
    <lineage>
        <taxon>Eukaryota</taxon>
        <taxon>Fungi</taxon>
        <taxon>Dikarya</taxon>
        <taxon>Ascomycota</taxon>
        <taxon>Pezizomycotina</taxon>
        <taxon>Eurotiomycetes</taxon>
        <taxon>Chaetothyriomycetidae</taxon>
        <taxon>Verrucariales</taxon>
        <taxon>Verrucariaceae</taxon>
        <taxon>Endocarpon</taxon>
    </lineage>
</organism>
<proteinExistence type="predicted"/>
<sequence length="79" mass="8935">MAVTVTHSSPTTEEWHNPTSTFSNFGASRFQRHNGPPTPTTRDGEKFHHSTIETSNIRLCDSEEWARPTTSRSSHQKLP</sequence>
<dbReference type="Proteomes" id="UP000606974">
    <property type="component" value="Unassembled WGS sequence"/>
</dbReference>
<dbReference type="AlphaFoldDB" id="A0A8H7ADW1"/>
<accession>A0A8H7ADW1</accession>
<feature type="compositionally biased region" description="Polar residues" evidence="1">
    <location>
        <begin position="1"/>
        <end position="26"/>
    </location>
</feature>
<feature type="region of interest" description="Disordered" evidence="1">
    <location>
        <begin position="59"/>
        <end position="79"/>
    </location>
</feature>
<evidence type="ECO:0000313" key="2">
    <source>
        <dbReference type="EMBL" id="KAF7505714.1"/>
    </source>
</evidence>
<feature type="region of interest" description="Disordered" evidence="1">
    <location>
        <begin position="1"/>
        <end position="46"/>
    </location>
</feature>
<evidence type="ECO:0000313" key="3">
    <source>
        <dbReference type="Proteomes" id="UP000606974"/>
    </source>
</evidence>
<protein>
    <submittedName>
        <fullName evidence="2">Uncharacterized protein</fullName>
    </submittedName>
</protein>
<name>A0A8H7ADW1_9EURO</name>
<dbReference type="EMBL" id="JAACFV010000102">
    <property type="protein sequence ID" value="KAF7505714.1"/>
    <property type="molecule type" value="Genomic_DNA"/>
</dbReference>
<keyword evidence="3" id="KW-1185">Reference proteome</keyword>
<evidence type="ECO:0000256" key="1">
    <source>
        <dbReference type="SAM" id="MobiDB-lite"/>
    </source>
</evidence>